<dbReference type="EMBL" id="JAEVHI010000005">
    <property type="protein sequence ID" value="KAG5290728.1"/>
    <property type="molecule type" value="Genomic_DNA"/>
</dbReference>
<organism evidence="1 2">
    <name type="scientific">Ajellomyces capsulatus</name>
    <name type="common">Darling's disease fungus</name>
    <name type="synonym">Histoplasma capsulatum</name>
    <dbReference type="NCBI Taxonomy" id="5037"/>
    <lineage>
        <taxon>Eukaryota</taxon>
        <taxon>Fungi</taxon>
        <taxon>Dikarya</taxon>
        <taxon>Ascomycota</taxon>
        <taxon>Pezizomycotina</taxon>
        <taxon>Eurotiomycetes</taxon>
        <taxon>Eurotiomycetidae</taxon>
        <taxon>Onygenales</taxon>
        <taxon>Ajellomycetaceae</taxon>
        <taxon>Histoplasma</taxon>
    </lineage>
</organism>
<reference evidence="1 2" key="1">
    <citation type="submission" date="2021-01" db="EMBL/GenBank/DDBJ databases">
        <title>Chromosome-level genome assembly of a human fungal pathogen reveals clustering of transcriptionally co-regulated genes.</title>
        <authorList>
            <person name="Voorhies M."/>
            <person name="Cohen S."/>
            <person name="Shea T.P."/>
            <person name="Petrus S."/>
            <person name="Munoz J.F."/>
            <person name="Poplawski S."/>
            <person name="Goldman W.E."/>
            <person name="Michael T."/>
            <person name="Cuomo C.A."/>
            <person name="Sil A."/>
            <person name="Beyhan S."/>
        </authorList>
    </citation>
    <scope>NUCLEOTIDE SEQUENCE [LARGE SCALE GENOMIC DNA]</scope>
    <source>
        <strain evidence="1 2">G184AR</strain>
    </source>
</reference>
<dbReference type="VEuPathDB" id="FungiDB:I7I52_07840"/>
<comment type="caution">
    <text evidence="1">The sequence shown here is derived from an EMBL/GenBank/DDBJ whole genome shotgun (WGS) entry which is preliminary data.</text>
</comment>
<gene>
    <name evidence="1" type="ORF">I7I52_07840</name>
</gene>
<evidence type="ECO:0000313" key="1">
    <source>
        <dbReference type="EMBL" id="KAG5290728.1"/>
    </source>
</evidence>
<evidence type="ECO:0000313" key="2">
    <source>
        <dbReference type="Proteomes" id="UP000670092"/>
    </source>
</evidence>
<protein>
    <submittedName>
        <fullName evidence="1">Uncharacterized protein</fullName>
    </submittedName>
</protein>
<accession>A0A8H7YJQ3</accession>
<sequence length="84" mass="9753">MRSFIKWLFAQLKLEYPHVLKVKYLEYKKTLANFSASNAVFSESARRGKWSKFPGNFYTGGKSAFKLECHKVIFTLGTFKICFA</sequence>
<proteinExistence type="predicted"/>
<dbReference type="Proteomes" id="UP000670092">
    <property type="component" value="Unassembled WGS sequence"/>
</dbReference>
<name>A0A8H7YJQ3_AJECA</name>
<dbReference type="AlphaFoldDB" id="A0A8H7YJQ3"/>